<dbReference type="GO" id="GO:0003700">
    <property type="term" value="F:DNA-binding transcription factor activity"/>
    <property type="evidence" value="ECO:0007669"/>
    <property type="project" value="TreeGrafter"/>
</dbReference>
<dbReference type="InterPro" id="IPR001647">
    <property type="entry name" value="HTH_TetR"/>
</dbReference>
<dbReference type="PROSITE" id="PS01081">
    <property type="entry name" value="HTH_TETR_1"/>
    <property type="match status" value="1"/>
</dbReference>
<dbReference type="InterPro" id="IPR009057">
    <property type="entry name" value="Homeodomain-like_sf"/>
</dbReference>
<evidence type="ECO:0000256" key="1">
    <source>
        <dbReference type="ARBA" id="ARBA00023015"/>
    </source>
</evidence>
<dbReference type="EMBL" id="JAIOIU010000130">
    <property type="protein sequence ID" value="MBZ0160527.1"/>
    <property type="molecule type" value="Genomic_DNA"/>
</dbReference>
<feature type="DNA-binding region" description="H-T-H motif" evidence="4">
    <location>
        <begin position="35"/>
        <end position="54"/>
    </location>
</feature>
<reference evidence="7 8" key="1">
    <citation type="journal article" date="2021" name="bioRxiv">
        <title>Unraveling nitrogen, sulfur and carbon metabolic pathways and microbial community transcriptional responses to substrate deprivation and toxicity stresses in a bioreactor mimicking anoxic brackish coastal sediment conditions.</title>
        <authorList>
            <person name="Martins P.D."/>
            <person name="Echeveste M.J."/>
            <person name="Arshad A."/>
            <person name="Kurth J."/>
            <person name="Ouboter H."/>
            <person name="Jetten M.S.M."/>
            <person name="Welte C.U."/>
        </authorList>
    </citation>
    <scope>NUCLEOTIDE SEQUENCE [LARGE SCALE GENOMIC DNA]</scope>
    <source>
        <strain evidence="7">MAG_38</strain>
    </source>
</reference>
<dbReference type="SUPFAM" id="SSF46689">
    <property type="entry name" value="Homeodomain-like"/>
    <property type="match status" value="1"/>
</dbReference>
<evidence type="ECO:0000256" key="3">
    <source>
        <dbReference type="ARBA" id="ARBA00023163"/>
    </source>
</evidence>
<dbReference type="InterPro" id="IPR023772">
    <property type="entry name" value="DNA-bd_HTH_TetR-type_CS"/>
</dbReference>
<dbReference type="PANTHER" id="PTHR30055">
    <property type="entry name" value="HTH-TYPE TRANSCRIPTIONAL REGULATOR RUTR"/>
    <property type="match status" value="1"/>
</dbReference>
<dbReference type="GO" id="GO:0000976">
    <property type="term" value="F:transcription cis-regulatory region binding"/>
    <property type="evidence" value="ECO:0007669"/>
    <property type="project" value="TreeGrafter"/>
</dbReference>
<dbReference type="AlphaFoldDB" id="A0AAJ1EL14"/>
<keyword evidence="1" id="KW-0805">Transcription regulation</keyword>
<sequence>MAVERRVERRRAATRERLVSTALALFATHGIYDVTVEDITEAADVGKGTFYQHFPSKAAIIHHLLHDGVNALLARCRREGRSAGIEKERVKRLLLAQFRFFDGRPDLLILFHQVRGMLKLQVPEGRSLQKEYTRYIRFLVAELGASLDRRRYSRVRLMQIALVMAGLVTGYLSYRMILGLKKHGAADLEVPTRLFLEGMVGNGQAML</sequence>
<keyword evidence="5" id="KW-1133">Transmembrane helix</keyword>
<proteinExistence type="predicted"/>
<evidence type="ECO:0000259" key="6">
    <source>
        <dbReference type="PROSITE" id="PS50977"/>
    </source>
</evidence>
<evidence type="ECO:0000313" key="7">
    <source>
        <dbReference type="EMBL" id="MBZ0160527.1"/>
    </source>
</evidence>
<keyword evidence="2 4" id="KW-0238">DNA-binding</keyword>
<evidence type="ECO:0000256" key="5">
    <source>
        <dbReference type="SAM" id="Phobius"/>
    </source>
</evidence>
<feature type="domain" description="HTH tetR-type" evidence="6">
    <location>
        <begin position="12"/>
        <end position="72"/>
    </location>
</feature>
<dbReference type="Proteomes" id="UP001197609">
    <property type="component" value="Unassembled WGS sequence"/>
</dbReference>
<protein>
    <submittedName>
        <fullName evidence="7">TetR/AcrR family transcriptional regulator</fullName>
    </submittedName>
</protein>
<dbReference type="Gene3D" id="1.10.357.10">
    <property type="entry name" value="Tetracycline Repressor, domain 2"/>
    <property type="match status" value="1"/>
</dbReference>
<accession>A0AAJ1EL14</accession>
<gene>
    <name evidence="7" type="ORF">K8G79_10400</name>
</gene>
<evidence type="ECO:0000256" key="2">
    <source>
        <dbReference type="ARBA" id="ARBA00023125"/>
    </source>
</evidence>
<keyword evidence="5" id="KW-0812">Transmembrane</keyword>
<dbReference type="InterPro" id="IPR050109">
    <property type="entry name" value="HTH-type_TetR-like_transc_reg"/>
</dbReference>
<evidence type="ECO:0000313" key="8">
    <source>
        <dbReference type="Proteomes" id="UP001197609"/>
    </source>
</evidence>
<name>A0AAJ1EL14_9BACT</name>
<comment type="caution">
    <text evidence="7">The sequence shown here is derived from an EMBL/GenBank/DDBJ whole genome shotgun (WGS) entry which is preliminary data.</text>
</comment>
<dbReference type="PROSITE" id="PS50977">
    <property type="entry name" value="HTH_TETR_2"/>
    <property type="match status" value="1"/>
</dbReference>
<evidence type="ECO:0000256" key="4">
    <source>
        <dbReference type="PROSITE-ProRule" id="PRU00335"/>
    </source>
</evidence>
<feature type="transmembrane region" description="Helical" evidence="5">
    <location>
        <begin position="157"/>
        <end position="174"/>
    </location>
</feature>
<dbReference type="PANTHER" id="PTHR30055:SF234">
    <property type="entry name" value="HTH-TYPE TRANSCRIPTIONAL REGULATOR BETI"/>
    <property type="match status" value="1"/>
</dbReference>
<keyword evidence="3" id="KW-0804">Transcription</keyword>
<dbReference type="PRINTS" id="PR00455">
    <property type="entry name" value="HTHTETR"/>
</dbReference>
<organism evidence="7 8">
    <name type="scientific">Candidatus Methylomirabilis tolerans</name>
    <dbReference type="NCBI Taxonomy" id="3123416"/>
    <lineage>
        <taxon>Bacteria</taxon>
        <taxon>Candidatus Methylomirabilota</taxon>
        <taxon>Candidatus Methylomirabilia</taxon>
        <taxon>Candidatus Methylomirabilales</taxon>
        <taxon>Candidatus Methylomirabilaceae</taxon>
        <taxon>Candidatus Methylomirabilis</taxon>
    </lineage>
</organism>
<keyword evidence="5" id="KW-0472">Membrane</keyword>
<dbReference type="Pfam" id="PF00440">
    <property type="entry name" value="TetR_N"/>
    <property type="match status" value="1"/>
</dbReference>